<dbReference type="EMBL" id="CP114040">
    <property type="protein sequence ID" value="WAS90821.1"/>
    <property type="molecule type" value="Genomic_DNA"/>
</dbReference>
<evidence type="ECO:0000313" key="1">
    <source>
        <dbReference type="EMBL" id="WAS90821.1"/>
    </source>
</evidence>
<reference evidence="1" key="1">
    <citation type="submission" date="2022-11" db="EMBL/GenBank/DDBJ databases">
        <title>Minimal conservation of predation-associated metabolite biosynthetic gene clusters underscores biosynthetic potential of Myxococcota including descriptions for ten novel species: Archangium lansinium sp. nov., Myxococcus landrumus sp. nov., Nannocystis bai.</title>
        <authorList>
            <person name="Ahearne A."/>
            <person name="Stevens C."/>
            <person name="Dowd S."/>
        </authorList>
    </citation>
    <scope>NUCLEOTIDE SEQUENCE</scope>
    <source>
        <strain evidence="1">Fl3</strain>
    </source>
</reference>
<proteinExistence type="predicted"/>
<sequence length="158" mass="17701">MGAEIWAGGVRLYIHGYAERDRAYDHEPLSCWLPLAKLRCLCTTLATGQDAVFREAAGEHVYGSVFSFDSHTRAIDPDRTDLELWFYPMNERRLVLRVAAGPLVVALSMQLEWSRNQLPQIAPEAVPSNMPLVIECQTLLDAAAQRMRVDDIGRSSGQ</sequence>
<evidence type="ECO:0008006" key="3">
    <source>
        <dbReference type="Google" id="ProtNLM"/>
    </source>
</evidence>
<evidence type="ECO:0000313" key="2">
    <source>
        <dbReference type="Proteomes" id="UP001164459"/>
    </source>
</evidence>
<accession>A0ABY7GV23</accession>
<keyword evidence="2" id="KW-1185">Reference proteome</keyword>
<dbReference type="RefSeq" id="WP_269033148.1">
    <property type="nucleotide sequence ID" value="NZ_CP114040.1"/>
</dbReference>
<protein>
    <recommendedName>
        <fullName evidence="3">Immunity protein 50</fullName>
    </recommendedName>
</protein>
<organism evidence="1 2">
    <name type="scientific">Nannocystis punicea</name>
    <dbReference type="NCBI Taxonomy" id="2995304"/>
    <lineage>
        <taxon>Bacteria</taxon>
        <taxon>Pseudomonadati</taxon>
        <taxon>Myxococcota</taxon>
        <taxon>Polyangia</taxon>
        <taxon>Nannocystales</taxon>
        <taxon>Nannocystaceae</taxon>
        <taxon>Nannocystis</taxon>
    </lineage>
</organism>
<gene>
    <name evidence="1" type="ORF">O0S08_31925</name>
</gene>
<dbReference type="Proteomes" id="UP001164459">
    <property type="component" value="Chromosome"/>
</dbReference>
<name>A0ABY7GV23_9BACT</name>